<dbReference type="PROSITE" id="PS50088">
    <property type="entry name" value="ANK_REPEAT"/>
    <property type="match status" value="1"/>
</dbReference>
<keyword evidence="2" id="KW-0040">ANK repeat</keyword>
<dbReference type="PANTHER" id="PTHR10039">
    <property type="entry name" value="AMELOGENIN"/>
    <property type="match status" value="1"/>
</dbReference>
<feature type="domain" description="Nephrocystin 3-like N-terminal" evidence="4">
    <location>
        <begin position="192"/>
        <end position="362"/>
    </location>
</feature>
<keyword evidence="6" id="KW-1185">Reference proteome</keyword>
<dbReference type="Pfam" id="PF22939">
    <property type="entry name" value="WHD_GPIID"/>
    <property type="match status" value="1"/>
</dbReference>
<dbReference type="InterPro" id="IPR054471">
    <property type="entry name" value="GPIID_WHD"/>
</dbReference>
<evidence type="ECO:0000256" key="1">
    <source>
        <dbReference type="ARBA" id="ARBA00022737"/>
    </source>
</evidence>
<reference evidence="5 6" key="1">
    <citation type="journal article" date="2020" name="Phytopathology">
        <title>Genome Sequence Resources of Colletotrichum truncatum, C. plurivorum, C. musicola, and C. sojae: Four Species Pathogenic to Soybean (Glycine max).</title>
        <authorList>
            <person name="Rogerio F."/>
            <person name="Boufleur T.R."/>
            <person name="Ciampi-Guillardi M."/>
            <person name="Sukno S.A."/>
            <person name="Thon M.R."/>
            <person name="Massola Junior N.S."/>
            <person name="Baroncelli R."/>
        </authorList>
    </citation>
    <scope>NUCLEOTIDE SEQUENCE [LARGE SCALE GENOMIC DNA]</scope>
    <source>
        <strain evidence="5 6">LFN0009</strain>
    </source>
</reference>
<dbReference type="SUPFAM" id="SSF48403">
    <property type="entry name" value="Ankyrin repeat"/>
    <property type="match status" value="1"/>
</dbReference>
<dbReference type="AlphaFoldDB" id="A0A8H6JEJ8"/>
<feature type="domain" description="GPI inositol-deacylase winged helix" evidence="3">
    <location>
        <begin position="470"/>
        <end position="558"/>
    </location>
</feature>
<dbReference type="EMBL" id="WIGN01000072">
    <property type="protein sequence ID" value="KAF6811649.1"/>
    <property type="molecule type" value="Genomic_DNA"/>
</dbReference>
<name>A0A8H6JEJ8_9PEZI</name>
<evidence type="ECO:0000259" key="3">
    <source>
        <dbReference type="Pfam" id="PF22939"/>
    </source>
</evidence>
<dbReference type="Gene3D" id="1.25.40.20">
    <property type="entry name" value="Ankyrin repeat-containing domain"/>
    <property type="match status" value="1"/>
</dbReference>
<sequence>MAEALTVIEVALCITEVFERLCAFISTVKSAKDDIRKLAQELFALRGALDHFDVQVQGASDTSLQEQVQSMLAMTQETLEAIAKKLGTPKSSKMGRAVQSLAWPFRTGDVEKYLATIERAKTWFIMVLMRDSLDTTTSVFAEMQQLTAVIHEDIIARKTDRMVSETSDLLRWLSPVDSREKLRHSVVDRVPGTGQWIHAGRLSVWERGGPTESPVFWIAGRSGSGKTVLFSHLVEKLQTRVDSFASEKDGRTGLGFHCCSLDDAASQAIPNIFGSILAQIGTLRPEVLGHVRPLRKLGNTLIPQNNLSIEQIHEVMDKALELFDVFYLMIDALNETSYEDLVVEALLAMCERHEGLRVLVTCAREPARSSPMIYIRHMSTASVDLDIEMYVQNRLACEQSFQTLSPSIRENIREKIVADAHGTFRWAKLCMDRLSTLRTGRDVRRILADIPSTLNETYAGILGRIPNQDHQIAREALAWLCFSLRPLSLDELAEAIIIEEDDTEIDADCRLTNPSVVPAICQGLVHASKSSVTLAHDSIRTFLQSDWIRTSSASYFALDASEVHRSIMRKCLTYLSLTPFTSGSLPDLRQVKRYFTKYPFLDYASTMWPIHSERFALDSSDEHLILGFFATKKQHNGGPFEAWVQLILGSDDFEAIHETEPLYYAASFNMLSVMQLLLKPEHKVDVNKKGGRFSSTPLFVALWRGNVDAAKLLVQAGADPDIIDNIGVSSRRFALARKGMHDVVDLMGSVSSNQASLRVGPDSGSEDNAHQSLLAEFAVRVAMSAHDDGTPNSQSLYT</sequence>
<dbReference type="SMART" id="SM00248">
    <property type="entry name" value="ANK"/>
    <property type="match status" value="2"/>
</dbReference>
<dbReference type="Gene3D" id="3.40.50.300">
    <property type="entry name" value="P-loop containing nucleotide triphosphate hydrolases"/>
    <property type="match status" value="1"/>
</dbReference>
<dbReference type="InterPro" id="IPR056884">
    <property type="entry name" value="NPHP3-like_N"/>
</dbReference>
<dbReference type="PANTHER" id="PTHR10039:SF16">
    <property type="entry name" value="GPI INOSITOL-DEACYLASE"/>
    <property type="match status" value="1"/>
</dbReference>
<dbReference type="SUPFAM" id="SSF52540">
    <property type="entry name" value="P-loop containing nucleoside triphosphate hydrolases"/>
    <property type="match status" value="1"/>
</dbReference>
<accession>A0A8H6JEJ8</accession>
<dbReference type="Proteomes" id="UP000652219">
    <property type="component" value="Unassembled WGS sequence"/>
</dbReference>
<protein>
    <submittedName>
        <fullName evidence="5">Ankyrin repeat protein</fullName>
    </submittedName>
</protein>
<keyword evidence="1" id="KW-0677">Repeat</keyword>
<dbReference type="InterPro" id="IPR027417">
    <property type="entry name" value="P-loop_NTPase"/>
</dbReference>
<dbReference type="PROSITE" id="PS50297">
    <property type="entry name" value="ANK_REP_REGION"/>
    <property type="match status" value="1"/>
</dbReference>
<evidence type="ECO:0000313" key="5">
    <source>
        <dbReference type="EMBL" id="KAF6811649.1"/>
    </source>
</evidence>
<proteinExistence type="predicted"/>
<dbReference type="InterPro" id="IPR036770">
    <property type="entry name" value="Ankyrin_rpt-contain_sf"/>
</dbReference>
<dbReference type="InterPro" id="IPR002110">
    <property type="entry name" value="Ankyrin_rpt"/>
</dbReference>
<evidence type="ECO:0000259" key="4">
    <source>
        <dbReference type="Pfam" id="PF24883"/>
    </source>
</evidence>
<evidence type="ECO:0000256" key="2">
    <source>
        <dbReference type="PROSITE-ProRule" id="PRU00023"/>
    </source>
</evidence>
<organism evidence="5 6">
    <name type="scientific">Colletotrichum sojae</name>
    <dbReference type="NCBI Taxonomy" id="2175907"/>
    <lineage>
        <taxon>Eukaryota</taxon>
        <taxon>Fungi</taxon>
        <taxon>Dikarya</taxon>
        <taxon>Ascomycota</taxon>
        <taxon>Pezizomycotina</taxon>
        <taxon>Sordariomycetes</taxon>
        <taxon>Hypocreomycetidae</taxon>
        <taxon>Glomerellales</taxon>
        <taxon>Glomerellaceae</taxon>
        <taxon>Colletotrichum</taxon>
        <taxon>Colletotrichum orchidearum species complex</taxon>
    </lineage>
</organism>
<dbReference type="Pfam" id="PF12796">
    <property type="entry name" value="Ank_2"/>
    <property type="match status" value="1"/>
</dbReference>
<feature type="repeat" description="ANK" evidence="2">
    <location>
        <begin position="693"/>
        <end position="725"/>
    </location>
</feature>
<evidence type="ECO:0000313" key="6">
    <source>
        <dbReference type="Proteomes" id="UP000652219"/>
    </source>
</evidence>
<dbReference type="Pfam" id="PF24883">
    <property type="entry name" value="NPHP3_N"/>
    <property type="match status" value="1"/>
</dbReference>
<gene>
    <name evidence="5" type="ORF">CSOJ01_05633</name>
</gene>
<comment type="caution">
    <text evidence="5">The sequence shown here is derived from an EMBL/GenBank/DDBJ whole genome shotgun (WGS) entry which is preliminary data.</text>
</comment>